<dbReference type="Gene3D" id="3.40.605.10">
    <property type="entry name" value="Aldehyde Dehydrogenase, Chain A, domain 1"/>
    <property type="match status" value="1"/>
</dbReference>
<name>A0A1W1VP73_DESTI</name>
<dbReference type="InterPro" id="IPR029510">
    <property type="entry name" value="Ald_DH_CS_GLU"/>
</dbReference>
<evidence type="ECO:0000256" key="2">
    <source>
        <dbReference type="ARBA" id="ARBA00023002"/>
    </source>
</evidence>
<evidence type="ECO:0000313" key="6">
    <source>
        <dbReference type="EMBL" id="SMB95159.1"/>
    </source>
</evidence>
<protein>
    <submittedName>
        <fullName evidence="6">Aldehyde dehydrogenase (Acceptor)</fullName>
    </submittedName>
</protein>
<dbReference type="FunFam" id="3.40.309.10:FF:000012">
    <property type="entry name" value="Betaine aldehyde dehydrogenase"/>
    <property type="match status" value="1"/>
</dbReference>
<dbReference type="Pfam" id="PF00171">
    <property type="entry name" value="Aldedh"/>
    <property type="match status" value="1"/>
</dbReference>
<sequence length="489" mass="54008">MIIENEYQLFINGSFKPSTANEFTKVINPCTGKVLTKVTNATTEDVDRAVESAKNAYGVWKNTSVMDRANLLLKLADKIEENADYLAKVETINTGKPIVETREDIVAVIDQFRYFASAIRTDEGSYIKHDKDNFSILVKEPLGVVAQIIPWNFPFLMAGWKLAPAIAAGNCVVIKPATNTPVSLLELAKISQGILPPGVLNVITGSGKKCGENLIMHQDVKKIAFTGSTEVGSNIGQIAASKIIPATLELGGKSANIIFPDAPMEKAIEGAAMAILYGQGQVCSSGSRLFVHETIYDETIEKLVKIFNSVKIGDPLREDTRMGSLINETHFKNVMNYIEIGKREGAKLCCGGERIDEGEFSKGWFLQPALFSEVDNKMRIAQEEIFGPVLVVIKFKNEEEVIEMANDNIYGLAGAVWTRDINRALRIANKTETGTMWINEYNLVPSHSPFGGYKKSGIGREVHKMALNHYTQTKNIFVSLDESIKGWYR</sequence>
<feature type="domain" description="Aldehyde dehydrogenase" evidence="5">
    <location>
        <begin position="19"/>
        <end position="476"/>
    </location>
</feature>
<accession>A0A1W1VP73</accession>
<dbReference type="InterPro" id="IPR016163">
    <property type="entry name" value="Ald_DH_C"/>
</dbReference>
<evidence type="ECO:0000259" key="5">
    <source>
        <dbReference type="Pfam" id="PF00171"/>
    </source>
</evidence>
<proteinExistence type="inferred from homology"/>
<dbReference type="GO" id="GO:0016620">
    <property type="term" value="F:oxidoreductase activity, acting on the aldehyde or oxo group of donors, NAD or NADP as acceptor"/>
    <property type="evidence" value="ECO:0007669"/>
    <property type="project" value="InterPro"/>
</dbReference>
<dbReference type="FunFam" id="3.40.605.10:FF:000001">
    <property type="entry name" value="Aldehyde dehydrogenase 1"/>
    <property type="match status" value="1"/>
</dbReference>
<evidence type="ECO:0000256" key="1">
    <source>
        <dbReference type="ARBA" id="ARBA00009986"/>
    </source>
</evidence>
<evidence type="ECO:0000256" key="4">
    <source>
        <dbReference type="RuleBase" id="RU003345"/>
    </source>
</evidence>
<reference evidence="6 7" key="1">
    <citation type="submission" date="2017-04" db="EMBL/GenBank/DDBJ databases">
        <authorList>
            <person name="Afonso C.L."/>
            <person name="Miller P.J."/>
            <person name="Scott M.A."/>
            <person name="Spackman E."/>
            <person name="Goraichik I."/>
            <person name="Dimitrov K.M."/>
            <person name="Suarez D.L."/>
            <person name="Swayne D.E."/>
        </authorList>
    </citation>
    <scope>NUCLEOTIDE SEQUENCE [LARGE SCALE GENOMIC DNA]</scope>
    <source>
        <strain evidence="6 7">DSM 11270</strain>
    </source>
</reference>
<dbReference type="SUPFAM" id="SSF53720">
    <property type="entry name" value="ALDH-like"/>
    <property type="match status" value="1"/>
</dbReference>
<dbReference type="STRING" id="656914.SAMN00017405_0343"/>
<dbReference type="AlphaFoldDB" id="A0A1W1VP73"/>
<dbReference type="RefSeq" id="WP_084054147.1">
    <property type="nucleotide sequence ID" value="NZ_FWWT01000022.1"/>
</dbReference>
<evidence type="ECO:0000313" key="7">
    <source>
        <dbReference type="Proteomes" id="UP000192731"/>
    </source>
</evidence>
<dbReference type="EMBL" id="FWWT01000022">
    <property type="protein sequence ID" value="SMB95159.1"/>
    <property type="molecule type" value="Genomic_DNA"/>
</dbReference>
<dbReference type="InterPro" id="IPR016162">
    <property type="entry name" value="Ald_DH_N"/>
</dbReference>
<dbReference type="Gene3D" id="3.40.309.10">
    <property type="entry name" value="Aldehyde Dehydrogenase, Chain A, domain 2"/>
    <property type="match status" value="1"/>
</dbReference>
<dbReference type="OrthoDB" id="9762913at2"/>
<keyword evidence="7" id="KW-1185">Reference proteome</keyword>
<dbReference type="PANTHER" id="PTHR11699">
    <property type="entry name" value="ALDEHYDE DEHYDROGENASE-RELATED"/>
    <property type="match status" value="1"/>
</dbReference>
<dbReference type="InterPro" id="IPR016161">
    <property type="entry name" value="Ald_DH/histidinol_DH"/>
</dbReference>
<comment type="similarity">
    <text evidence="1 4">Belongs to the aldehyde dehydrogenase family.</text>
</comment>
<dbReference type="InterPro" id="IPR015590">
    <property type="entry name" value="Aldehyde_DH_dom"/>
</dbReference>
<keyword evidence="2 4" id="KW-0560">Oxidoreductase</keyword>
<dbReference type="PROSITE" id="PS00687">
    <property type="entry name" value="ALDEHYDE_DEHYDR_GLU"/>
    <property type="match status" value="1"/>
</dbReference>
<gene>
    <name evidence="6" type="ORF">SAMN00017405_0343</name>
</gene>
<organism evidence="6 7">
    <name type="scientific">Desulfonispora thiosulfatigenes DSM 11270</name>
    <dbReference type="NCBI Taxonomy" id="656914"/>
    <lineage>
        <taxon>Bacteria</taxon>
        <taxon>Bacillati</taxon>
        <taxon>Bacillota</taxon>
        <taxon>Clostridia</taxon>
        <taxon>Eubacteriales</taxon>
        <taxon>Peptococcaceae</taxon>
        <taxon>Desulfonispora</taxon>
    </lineage>
</organism>
<feature type="active site" evidence="3">
    <location>
        <position position="249"/>
    </location>
</feature>
<evidence type="ECO:0000256" key="3">
    <source>
        <dbReference type="PROSITE-ProRule" id="PRU10007"/>
    </source>
</evidence>
<dbReference type="Proteomes" id="UP000192731">
    <property type="component" value="Unassembled WGS sequence"/>
</dbReference>